<reference evidence="2 3" key="1">
    <citation type="journal article" date="2019" name="Sci. Rep.">
        <title>Orb-weaving spider Araneus ventricosus genome elucidates the spidroin gene catalogue.</title>
        <authorList>
            <person name="Kono N."/>
            <person name="Nakamura H."/>
            <person name="Ohtoshi R."/>
            <person name="Moran D.A.P."/>
            <person name="Shinohara A."/>
            <person name="Yoshida Y."/>
            <person name="Fujiwara M."/>
            <person name="Mori M."/>
            <person name="Tomita M."/>
            <person name="Arakawa K."/>
        </authorList>
    </citation>
    <scope>NUCLEOTIDE SEQUENCE [LARGE SCALE GENOMIC DNA]</scope>
</reference>
<evidence type="ECO:0000313" key="2">
    <source>
        <dbReference type="EMBL" id="GBM78292.1"/>
    </source>
</evidence>
<comment type="caution">
    <text evidence="2">The sequence shown here is derived from an EMBL/GenBank/DDBJ whole genome shotgun (WGS) entry which is preliminary data.</text>
</comment>
<name>A0A4Y2IMB5_ARAVE</name>
<dbReference type="EMBL" id="BGPR01002744">
    <property type="protein sequence ID" value="GBM78292.1"/>
    <property type="molecule type" value="Genomic_DNA"/>
</dbReference>
<organism evidence="2 3">
    <name type="scientific">Araneus ventricosus</name>
    <name type="common">Orbweaver spider</name>
    <name type="synonym">Epeira ventricosa</name>
    <dbReference type="NCBI Taxonomy" id="182803"/>
    <lineage>
        <taxon>Eukaryota</taxon>
        <taxon>Metazoa</taxon>
        <taxon>Ecdysozoa</taxon>
        <taxon>Arthropoda</taxon>
        <taxon>Chelicerata</taxon>
        <taxon>Arachnida</taxon>
        <taxon>Araneae</taxon>
        <taxon>Araneomorphae</taxon>
        <taxon>Entelegynae</taxon>
        <taxon>Araneoidea</taxon>
        <taxon>Araneidae</taxon>
        <taxon>Araneus</taxon>
    </lineage>
</organism>
<proteinExistence type="predicted"/>
<accession>A0A4Y2IMB5</accession>
<gene>
    <name evidence="2" type="ORF">AVEN_46993_1</name>
</gene>
<feature type="signal peptide" evidence="1">
    <location>
        <begin position="1"/>
        <end position="20"/>
    </location>
</feature>
<keyword evidence="3" id="KW-1185">Reference proteome</keyword>
<evidence type="ECO:0000313" key="3">
    <source>
        <dbReference type="Proteomes" id="UP000499080"/>
    </source>
</evidence>
<evidence type="ECO:0008006" key="4">
    <source>
        <dbReference type="Google" id="ProtNLM"/>
    </source>
</evidence>
<protein>
    <recommendedName>
        <fullName evidence="4">Secreted protein</fullName>
    </recommendedName>
</protein>
<sequence length="92" mass="10815">MPSIFRMMTMMKLFQMYALSFVFRTVAFTHKPKHLLNATPAVKTEREDNWSSEVTCILQKRKKRANGESVLVGDVPHHFTKDSSCFKWYRLS</sequence>
<dbReference type="AlphaFoldDB" id="A0A4Y2IMB5"/>
<dbReference type="Proteomes" id="UP000499080">
    <property type="component" value="Unassembled WGS sequence"/>
</dbReference>
<keyword evidence="1" id="KW-0732">Signal</keyword>
<feature type="chain" id="PRO_5021372837" description="Secreted protein" evidence="1">
    <location>
        <begin position="21"/>
        <end position="92"/>
    </location>
</feature>
<evidence type="ECO:0000256" key="1">
    <source>
        <dbReference type="SAM" id="SignalP"/>
    </source>
</evidence>